<dbReference type="SUPFAM" id="SSF51735">
    <property type="entry name" value="NAD(P)-binding Rossmann-fold domains"/>
    <property type="match status" value="1"/>
</dbReference>
<dbReference type="EMBL" id="JACIEB010000005">
    <property type="protein sequence ID" value="MBB3982820.1"/>
    <property type="molecule type" value="Genomic_DNA"/>
</dbReference>
<reference evidence="5 6" key="1">
    <citation type="submission" date="2020-08" db="EMBL/GenBank/DDBJ databases">
        <title>Genomic Encyclopedia of Type Strains, Phase IV (KMG-IV): sequencing the most valuable type-strain genomes for metagenomic binning, comparative biology and taxonomic classification.</title>
        <authorList>
            <person name="Goeker M."/>
        </authorList>
    </citation>
    <scope>NUCLEOTIDE SEQUENCE [LARGE SCALE GENOMIC DNA]</scope>
    <source>
        <strain evidence="5 6">DSM 29348</strain>
    </source>
</reference>
<comment type="catalytic activity">
    <reaction evidence="3">
        <text>2,5-dichlorocyclohexa-2,5-dien-1,4-diol + NAD(+) = 2,5-dichlorohydroquinone + NADH + H(+)</text>
        <dbReference type="Rhea" id="RHEA:15741"/>
        <dbReference type="ChEBI" id="CHEBI:15378"/>
        <dbReference type="ChEBI" id="CHEBI:27545"/>
        <dbReference type="ChEBI" id="CHEBI:28975"/>
        <dbReference type="ChEBI" id="CHEBI:57540"/>
        <dbReference type="ChEBI" id="CHEBI:57945"/>
    </reaction>
</comment>
<evidence type="ECO:0000256" key="1">
    <source>
        <dbReference type="ARBA" id="ARBA00006484"/>
    </source>
</evidence>
<dbReference type="PRINTS" id="PR00080">
    <property type="entry name" value="SDRFAMILY"/>
</dbReference>
<protein>
    <submittedName>
        <fullName evidence="5">NAD(P)-dependent dehydrogenase (Short-subunit alcohol dehydrogenase family)</fullName>
    </submittedName>
</protein>
<evidence type="ECO:0000313" key="6">
    <source>
        <dbReference type="Proteomes" id="UP000552757"/>
    </source>
</evidence>
<name>A0A7W6GPG6_9SPHN</name>
<feature type="domain" description="Ketoreductase" evidence="4">
    <location>
        <begin position="7"/>
        <end position="191"/>
    </location>
</feature>
<dbReference type="GO" id="GO:0016616">
    <property type="term" value="F:oxidoreductase activity, acting on the CH-OH group of donors, NAD or NADP as acceptor"/>
    <property type="evidence" value="ECO:0007669"/>
    <property type="project" value="TreeGrafter"/>
</dbReference>
<keyword evidence="2" id="KW-0560">Oxidoreductase</keyword>
<comment type="caution">
    <text evidence="5">The sequence shown here is derived from an EMBL/GenBank/DDBJ whole genome shotgun (WGS) entry which is preliminary data.</text>
</comment>
<dbReference type="InterPro" id="IPR057326">
    <property type="entry name" value="KR_dom"/>
</dbReference>
<dbReference type="InterPro" id="IPR002347">
    <property type="entry name" value="SDR_fam"/>
</dbReference>
<dbReference type="SMART" id="SM00822">
    <property type="entry name" value="PKS_KR"/>
    <property type="match status" value="1"/>
</dbReference>
<dbReference type="Gene3D" id="3.40.50.720">
    <property type="entry name" value="NAD(P)-binding Rossmann-like Domain"/>
    <property type="match status" value="1"/>
</dbReference>
<dbReference type="Proteomes" id="UP000552757">
    <property type="component" value="Unassembled WGS sequence"/>
</dbReference>
<sequence length="255" mass="26193">MHRLDGKTALITGAGRGIGRAIAKLFAAEGAQVAVTSRTRANVDNVVAEITAAGGNAIGITCDVACEQDVRDAIAGAVASFGGLDILVNNAFDLSTTQSSVLDLGVDQLLHQFHTGPIACLRTMQAAYPHLKHSGAGRVINFASSVGVIGAAGFAPYAMAKEAIRALSRVAAREWGADAITVNNILPIAQTDAYDATTADESGAATWVPNSPIARLGSPDLDIAPVALFLASADARFMTGYSLTPDGGFIIDTAR</sequence>
<evidence type="ECO:0000259" key="4">
    <source>
        <dbReference type="SMART" id="SM00822"/>
    </source>
</evidence>
<organism evidence="5 6">
    <name type="scientific">Sphingobium fontiphilum</name>
    <dbReference type="NCBI Taxonomy" id="944425"/>
    <lineage>
        <taxon>Bacteria</taxon>
        <taxon>Pseudomonadati</taxon>
        <taxon>Pseudomonadota</taxon>
        <taxon>Alphaproteobacteria</taxon>
        <taxon>Sphingomonadales</taxon>
        <taxon>Sphingomonadaceae</taxon>
        <taxon>Sphingobium</taxon>
    </lineage>
</organism>
<dbReference type="Pfam" id="PF13561">
    <property type="entry name" value="adh_short_C2"/>
    <property type="match status" value="1"/>
</dbReference>
<evidence type="ECO:0000313" key="5">
    <source>
        <dbReference type="EMBL" id="MBB3982820.1"/>
    </source>
</evidence>
<dbReference type="PANTHER" id="PTHR42760">
    <property type="entry name" value="SHORT-CHAIN DEHYDROGENASES/REDUCTASES FAMILY MEMBER"/>
    <property type="match status" value="1"/>
</dbReference>
<dbReference type="InterPro" id="IPR036291">
    <property type="entry name" value="NAD(P)-bd_dom_sf"/>
</dbReference>
<dbReference type="InterPro" id="IPR020904">
    <property type="entry name" value="Sc_DH/Rdtase_CS"/>
</dbReference>
<evidence type="ECO:0000256" key="3">
    <source>
        <dbReference type="ARBA" id="ARBA00051383"/>
    </source>
</evidence>
<proteinExistence type="inferred from homology"/>
<comment type="similarity">
    <text evidence="1">Belongs to the short-chain dehydrogenases/reductases (SDR) family.</text>
</comment>
<gene>
    <name evidence="5" type="ORF">GGR44_002486</name>
</gene>
<evidence type="ECO:0000256" key="2">
    <source>
        <dbReference type="ARBA" id="ARBA00023002"/>
    </source>
</evidence>
<dbReference type="AlphaFoldDB" id="A0A7W6GPG6"/>
<keyword evidence="6" id="KW-1185">Reference proteome</keyword>
<dbReference type="PROSITE" id="PS00061">
    <property type="entry name" value="ADH_SHORT"/>
    <property type="match status" value="1"/>
</dbReference>
<dbReference type="PRINTS" id="PR00081">
    <property type="entry name" value="GDHRDH"/>
</dbReference>
<dbReference type="CDD" id="cd05233">
    <property type="entry name" value="SDR_c"/>
    <property type="match status" value="1"/>
</dbReference>
<accession>A0A7W6GPG6</accession>
<dbReference type="PANTHER" id="PTHR42760:SF133">
    <property type="entry name" value="3-OXOACYL-[ACYL-CARRIER-PROTEIN] REDUCTASE"/>
    <property type="match status" value="1"/>
</dbReference>
<dbReference type="FunFam" id="3.40.50.720:FF:000084">
    <property type="entry name" value="Short-chain dehydrogenase reductase"/>
    <property type="match status" value="1"/>
</dbReference>